<dbReference type="InParanoid" id="D8Q0U5"/>
<dbReference type="PANTHER" id="PTHR33096:SF1">
    <property type="entry name" value="CXC1-LIKE CYSTEINE CLUSTER ASSOCIATED WITH KDZ TRANSPOSASES DOMAIN-CONTAINING PROTEIN"/>
    <property type="match status" value="1"/>
</dbReference>
<sequence>MPTPAQKSTSTTPSPMPPPPPPPSAPPAGAGSYKSSDSSARISYQTLKVKKQAKRKRQLMAKGDRQNKKNWAEGYTEELAKGGKAAAEYAVKVCHELNYKVPYYLADDQEPDTIPEYDHENPPPLPKLSDEEEKKRAAALVIRNKRVVNWLNYRARKVVPVVPKGSRDFHNAFVLWMMRLTGMSGAPKKARQGWQQYQHENSEFVQDSAQRAWDAKRAKKAGGGGGGEGADGSEGGRVISDGKKKKGVGFTSEHARELFKELPADERRALKERAQAEKEAEKALWEKAINAPPSRDPKDVQAARNALPSFLNPILDGINQNVGDAHVLVLVGGREPKKGGIVTVQHYDVGTNKQDLHFSEWDNRRFHRDVLGLFGEYLTTVWDDDECAKMALEGPLGGEGTDEEQDEEPEEDPLGHAHYRFDSGEDGENGENGENGGNGEEEGGNEEEETGGGDGGDGEEGGRVEVGGGGDEERVEDDVEQPPSKRQRIGDVVSQEGGRGVPAATSIAVGTGEQSAQAPSAKPPRPRPRPTRASTRKGGAAVQPTGQSPATTVASAGVSLVAGIPIDPELLAPPYTQTIHPGVESSTPPTTSPPHPTTNMSTLARTRASRTAASATSAHAPSEDLAVVFPDVPDEAAAWFASAMGVLRVELGGEWVRLLQAWASPLDGVLDEYDEHRTMGEGLACEETEEVVECTTGKRKHYNSRWNGQYWDKSITLTDLGLVYQLGHGGHPCPAPSPRTSLTSMTLISPTGISRIAISYCGCSRSSNTTRVQQLLREGWYPATTQEPNTCATFEALDHFELLAVVANVNVRDYISTLERAGDALHLGKMPDVYKAFGRMSRQWGFLLRMKRAGRAHDKAGIGGTIEGGAAVRCWACPRDGVNMPPGWRDADTQSKFIHTLFLSNDANFRLKNRLRHNARPDGPLGPGFGCIVEPTKYLDHVKRSASEADKNTKLTTGCRVSGAGATSCTRHECIRPAGFGDLQKGERYANMDYIFWSALTNERVDNVMVTYDIGCQWKVNLLRRLDDMPDHLRGTGSRLAIDVRLPVWHGNVHELSCRTANSVRYAKGAGKPDGEGPERIWAGMNSIAYATKEMGAGVREDTIERFTGHHNMQKNAAFGPTLERRHMIACEQALQRKQELADLERDLKPATLNSWRNMYTAYEANSSSANPFMPQVAAPPSEQAVKAQLVQEEADSARHGKAPMRATSKTTFIVAALQLEDQQRRIAALTKDTTTAAIERQRSVQEARLAWFKKLARFRHLQELYMPGAVLKIRAEEDARPADATPPNAEDIKLWLPSDLTHQEREEGCVDDLARIEVRLRVAQATDALRKIREQMYAKHYLINERNAGVVGQRDSTRARQIIERVDGHIAHHRDKYRRARASLHRLESPDIYPDFKELRDGDLTMDDDREADGASTNRLAVAGSRGAKVIATSRKTDTDNTRHGREIAAVRRADGRRSLTSWIWTCLGGPVQDEEAQVHDGEHTFLK</sequence>
<dbReference type="KEGG" id="scm:SCHCO_02494560"/>
<dbReference type="EMBL" id="GL377305">
    <property type="protein sequence ID" value="EFI98399.1"/>
    <property type="molecule type" value="Genomic_DNA"/>
</dbReference>
<feature type="region of interest" description="Disordered" evidence="1">
    <location>
        <begin position="216"/>
        <end position="247"/>
    </location>
</feature>
<feature type="compositionally biased region" description="Polar residues" evidence="1">
    <location>
        <begin position="33"/>
        <end position="46"/>
    </location>
</feature>
<dbReference type="Pfam" id="PF18758">
    <property type="entry name" value="KDZ"/>
    <property type="match status" value="1"/>
</dbReference>
<feature type="compositionally biased region" description="Acidic residues" evidence="1">
    <location>
        <begin position="439"/>
        <end position="459"/>
    </location>
</feature>
<dbReference type="InterPro" id="IPR041457">
    <property type="entry name" value="CxC2_KDZ-assoc"/>
</dbReference>
<organism evidence="4">
    <name type="scientific">Schizophyllum commune (strain H4-8 / FGSC 9210)</name>
    <name type="common">Split gill fungus</name>
    <dbReference type="NCBI Taxonomy" id="578458"/>
    <lineage>
        <taxon>Eukaryota</taxon>
        <taxon>Fungi</taxon>
        <taxon>Dikarya</taxon>
        <taxon>Basidiomycota</taxon>
        <taxon>Agaricomycotina</taxon>
        <taxon>Agaricomycetes</taxon>
        <taxon>Agaricomycetidae</taxon>
        <taxon>Agaricales</taxon>
        <taxon>Schizophyllaceae</taxon>
        <taxon>Schizophyllum</taxon>
    </lineage>
</organism>
<reference evidence="3 4" key="1">
    <citation type="journal article" date="2010" name="Nat. Biotechnol.">
        <title>Genome sequence of the model mushroom Schizophyllum commune.</title>
        <authorList>
            <person name="Ohm R.A."/>
            <person name="de Jong J.F."/>
            <person name="Lugones L.G."/>
            <person name="Aerts A."/>
            <person name="Kothe E."/>
            <person name="Stajich J.E."/>
            <person name="de Vries R.P."/>
            <person name="Record E."/>
            <person name="Levasseur A."/>
            <person name="Baker S.E."/>
            <person name="Bartholomew K.A."/>
            <person name="Coutinho P.M."/>
            <person name="Erdmann S."/>
            <person name="Fowler T.J."/>
            <person name="Gathman A.C."/>
            <person name="Lombard V."/>
            <person name="Henrissat B."/>
            <person name="Knabe N."/>
            <person name="Kuees U."/>
            <person name="Lilly W.W."/>
            <person name="Lindquist E."/>
            <person name="Lucas S."/>
            <person name="Magnuson J.K."/>
            <person name="Piumi F."/>
            <person name="Raudaskoski M."/>
            <person name="Salamov A."/>
            <person name="Schmutz J."/>
            <person name="Schwarze F.W.M.R."/>
            <person name="vanKuyk P.A."/>
            <person name="Horton J.S."/>
            <person name="Grigoriev I.V."/>
            <person name="Woesten H.A.B."/>
        </authorList>
    </citation>
    <scope>NUCLEOTIDE SEQUENCE [LARGE SCALE GENOMIC DNA]</scope>
    <source>
        <strain evidence="4">H4-8 / FGSC 9210</strain>
    </source>
</reference>
<dbReference type="GeneID" id="9595594"/>
<accession>D8Q0U5</accession>
<dbReference type="HOGENOM" id="CLU_249254_0_0_1"/>
<evidence type="ECO:0000256" key="1">
    <source>
        <dbReference type="SAM" id="MobiDB-lite"/>
    </source>
</evidence>
<feature type="region of interest" description="Disordered" evidence="1">
    <location>
        <begin position="110"/>
        <end position="131"/>
    </location>
</feature>
<dbReference type="RefSeq" id="XP_003033302.1">
    <property type="nucleotide sequence ID" value="XM_003033256.1"/>
</dbReference>
<protein>
    <recommendedName>
        <fullName evidence="2">CxC2-like cysteine cluster KDZ transposase-associated domain-containing protein</fullName>
    </recommendedName>
</protein>
<feature type="compositionally biased region" description="Low complexity" evidence="1">
    <location>
        <begin position="604"/>
        <end position="618"/>
    </location>
</feature>
<dbReference type="eggNOG" id="ENOG502SJXV">
    <property type="taxonomic scope" value="Eukaryota"/>
</dbReference>
<evidence type="ECO:0000259" key="2">
    <source>
        <dbReference type="Pfam" id="PF18803"/>
    </source>
</evidence>
<dbReference type="PANTHER" id="PTHR33096">
    <property type="entry name" value="CXC2 DOMAIN-CONTAINING PROTEIN"/>
    <property type="match status" value="1"/>
</dbReference>
<feature type="compositionally biased region" description="Basic residues" evidence="1">
    <location>
        <begin position="48"/>
        <end position="59"/>
    </location>
</feature>
<keyword evidence="4" id="KW-1185">Reference proteome</keyword>
<dbReference type="Pfam" id="PF18803">
    <property type="entry name" value="CxC2"/>
    <property type="match status" value="1"/>
</dbReference>
<feature type="compositionally biased region" description="Pro residues" evidence="1">
    <location>
        <begin position="14"/>
        <end position="26"/>
    </location>
</feature>
<feature type="compositionally biased region" description="Acidic residues" evidence="1">
    <location>
        <begin position="400"/>
        <end position="412"/>
    </location>
</feature>
<proteinExistence type="predicted"/>
<evidence type="ECO:0000313" key="3">
    <source>
        <dbReference type="EMBL" id="EFI98399.1"/>
    </source>
</evidence>
<name>D8Q0U5_SCHCM</name>
<feature type="compositionally biased region" description="Basic and acidic residues" evidence="1">
    <location>
        <begin position="413"/>
        <end position="423"/>
    </location>
</feature>
<dbReference type="Proteomes" id="UP000007431">
    <property type="component" value="Unassembled WGS sequence"/>
</dbReference>
<feature type="region of interest" description="Disordered" evidence="1">
    <location>
        <begin position="391"/>
        <end position="551"/>
    </location>
</feature>
<dbReference type="VEuPathDB" id="FungiDB:SCHCODRAFT_02494560"/>
<feature type="region of interest" description="Disordered" evidence="1">
    <location>
        <begin position="572"/>
        <end position="620"/>
    </location>
</feature>
<dbReference type="InterPro" id="IPR040521">
    <property type="entry name" value="KDZ"/>
</dbReference>
<feature type="region of interest" description="Disordered" evidence="1">
    <location>
        <begin position="1"/>
        <end position="70"/>
    </location>
</feature>
<feature type="compositionally biased region" description="Gly residues" evidence="1">
    <location>
        <begin position="221"/>
        <end position="235"/>
    </location>
</feature>
<evidence type="ECO:0000313" key="4">
    <source>
        <dbReference type="Proteomes" id="UP000007431"/>
    </source>
</evidence>
<feature type="domain" description="CxC2-like cysteine cluster KDZ transposase-associated" evidence="2">
    <location>
        <begin position="717"/>
        <end position="824"/>
    </location>
</feature>
<gene>
    <name evidence="3" type="ORF">SCHCODRAFT_234173</name>
</gene>
<dbReference type="STRING" id="578458.D8Q0U5"/>
<dbReference type="OrthoDB" id="2804062at2759"/>